<sequence length="357" mass="40581">MRFHILGLPHTVSSKEYVACAYTQKVVKFGKMMKERGHEIIHYGHEDSDLVCDEHVTVTTNADLEKAYGSYDWRKNFFKFNTGDHAYQTFYKNGIEEVGKRKQKNDFILPFWGSGTRPICDAHPDLITVEPGIGYAGGHWANWKIFESYAIMHAYQGLESVGTCKQSWYDVVIPNYFDLEDFEYAPENKEDYFLFLGRVYAGKGIDIAVQVTEKIGAKLVVAGQNPENRTFPPHVEFVGYADVETRKRLMSRAKASFVASTYLEPFGGVQVENLLSGTPTITTDWGAFVENNPHGLTGFRCRTFADFVDAAKNIDTIAPSVCRTYGEQFALENVAPRYEKFFQDVLNVYTGEGWYQL</sequence>
<accession>A0A7D5JUR8</accession>
<dbReference type="SUPFAM" id="SSF53756">
    <property type="entry name" value="UDP-Glycosyltransferase/glycogen phosphorylase"/>
    <property type="match status" value="1"/>
</dbReference>
<gene>
    <name evidence="2" type="ORF">CC030809_00014</name>
</gene>
<evidence type="ECO:0000259" key="1">
    <source>
        <dbReference type="Pfam" id="PF00534"/>
    </source>
</evidence>
<reference evidence="2 3" key="2">
    <citation type="submission" date="2020-07" db="EMBL/GenBank/DDBJ databases">
        <title>Signatures of coevolution in a cyanophage population.</title>
        <authorList>
            <person name="Abebe J."/>
        </authorList>
    </citation>
    <scope>NUCLEOTIDE SEQUENCE [LARGE SCALE GENOMIC DNA]</scope>
    <source>
        <strain evidence="2">0809CC03</strain>
    </source>
</reference>
<feature type="domain" description="Glycosyl transferase family 1" evidence="1">
    <location>
        <begin position="181"/>
        <end position="312"/>
    </location>
</feature>
<evidence type="ECO:0000313" key="2">
    <source>
        <dbReference type="EMBL" id="QLF86070.1"/>
    </source>
</evidence>
<organism evidence="2 3">
    <name type="scientific">Synechococcus phage S-CAM7</name>
    <dbReference type="NCBI Taxonomy" id="1883368"/>
    <lineage>
        <taxon>Viruses</taxon>
        <taxon>Duplodnaviria</taxon>
        <taxon>Heunggongvirae</taxon>
        <taxon>Uroviricota</taxon>
        <taxon>Caudoviricetes</taxon>
        <taxon>Pantevenvirales</taxon>
        <taxon>Kyanoviridae</taxon>
        <taxon>Mazuvirus</taxon>
        <taxon>Mazuvirus scam7</taxon>
    </lineage>
</organism>
<dbReference type="PANTHER" id="PTHR12526:SF595">
    <property type="entry name" value="BLL5217 PROTEIN"/>
    <property type="match status" value="1"/>
</dbReference>
<dbReference type="Gene3D" id="3.40.50.2000">
    <property type="entry name" value="Glycogen Phosphorylase B"/>
    <property type="match status" value="1"/>
</dbReference>
<dbReference type="Proteomes" id="UP000510897">
    <property type="component" value="Segment"/>
</dbReference>
<dbReference type="GO" id="GO:0016757">
    <property type="term" value="F:glycosyltransferase activity"/>
    <property type="evidence" value="ECO:0007669"/>
    <property type="project" value="InterPro"/>
</dbReference>
<protein>
    <recommendedName>
        <fullName evidence="1">Glycosyl transferase family 1 domain-containing protein</fullName>
    </recommendedName>
</protein>
<dbReference type="Pfam" id="PF00534">
    <property type="entry name" value="Glycos_transf_1"/>
    <property type="match status" value="1"/>
</dbReference>
<reference evidence="2 3" key="1">
    <citation type="submission" date="2020-06" db="EMBL/GenBank/DDBJ databases">
        <authorList>
            <person name="Puxty R.J."/>
            <person name="Weihe C."/>
            <person name="Marston M.F."/>
            <person name="Martiny J.B.H."/>
        </authorList>
    </citation>
    <scope>NUCLEOTIDE SEQUENCE [LARGE SCALE GENOMIC DNA]</scope>
    <source>
        <strain evidence="2">0809CC03</strain>
    </source>
</reference>
<dbReference type="EMBL" id="MT586120">
    <property type="protein sequence ID" value="QLF86070.1"/>
    <property type="molecule type" value="Genomic_DNA"/>
</dbReference>
<name>A0A7D5JUR8_9CAUD</name>
<evidence type="ECO:0000313" key="3">
    <source>
        <dbReference type="Proteomes" id="UP000510897"/>
    </source>
</evidence>
<proteinExistence type="predicted"/>
<dbReference type="PANTHER" id="PTHR12526">
    <property type="entry name" value="GLYCOSYLTRANSFERASE"/>
    <property type="match status" value="1"/>
</dbReference>
<dbReference type="InterPro" id="IPR001296">
    <property type="entry name" value="Glyco_trans_1"/>
</dbReference>